<dbReference type="InterPro" id="IPR013976">
    <property type="entry name" value="HDOD"/>
</dbReference>
<organism evidence="2 3">
    <name type="scientific">Thiospirochaeta perfilievii</name>
    <dbReference type="NCBI Taxonomy" id="252967"/>
    <lineage>
        <taxon>Bacteria</taxon>
        <taxon>Pseudomonadati</taxon>
        <taxon>Spirochaetota</taxon>
        <taxon>Spirochaetia</taxon>
        <taxon>Spirochaetales</taxon>
        <taxon>Spirochaetaceae</taxon>
        <taxon>Thiospirochaeta</taxon>
    </lineage>
</organism>
<dbReference type="AlphaFoldDB" id="A0A5C1QEE9"/>
<dbReference type="PROSITE" id="PS51833">
    <property type="entry name" value="HDOD"/>
    <property type="match status" value="1"/>
</dbReference>
<gene>
    <name evidence="2" type="ORF">EW093_14000</name>
</gene>
<accession>A0A5C1QEE9</accession>
<reference evidence="2 3" key="2">
    <citation type="submission" date="2019-09" db="EMBL/GenBank/DDBJ databases">
        <title>Complete Genome Sequence and Methylome Analysis of free living Spirochaetas.</title>
        <authorList>
            <person name="Leshcheva N."/>
            <person name="Mikheeva N."/>
        </authorList>
    </citation>
    <scope>NUCLEOTIDE SEQUENCE [LARGE SCALE GENOMIC DNA]</scope>
    <source>
        <strain evidence="2 3">P</strain>
    </source>
</reference>
<reference evidence="2 3" key="1">
    <citation type="submission" date="2019-02" db="EMBL/GenBank/DDBJ databases">
        <authorList>
            <person name="Fomenkov A."/>
            <person name="Dubinina G."/>
            <person name="Grabovich M."/>
            <person name="Vincze T."/>
            <person name="Roberts R.J."/>
        </authorList>
    </citation>
    <scope>NUCLEOTIDE SEQUENCE [LARGE SCALE GENOMIC DNA]</scope>
    <source>
        <strain evidence="2 3">P</strain>
    </source>
</reference>
<dbReference type="Proteomes" id="UP000323824">
    <property type="component" value="Chromosome"/>
</dbReference>
<proteinExistence type="predicted"/>
<feature type="domain" description="HDOD" evidence="1">
    <location>
        <begin position="12"/>
        <end position="206"/>
    </location>
</feature>
<dbReference type="PANTHER" id="PTHR33525">
    <property type="match status" value="1"/>
</dbReference>
<dbReference type="EMBL" id="CP035807">
    <property type="protein sequence ID" value="QEN05767.1"/>
    <property type="molecule type" value="Genomic_DNA"/>
</dbReference>
<dbReference type="InterPro" id="IPR052340">
    <property type="entry name" value="RNase_Y/CdgJ"/>
</dbReference>
<dbReference type="RefSeq" id="WP_149569000.1">
    <property type="nucleotide sequence ID" value="NZ_CP035807.1"/>
</dbReference>
<evidence type="ECO:0000259" key="1">
    <source>
        <dbReference type="PROSITE" id="PS51833"/>
    </source>
</evidence>
<evidence type="ECO:0000313" key="2">
    <source>
        <dbReference type="EMBL" id="QEN05767.1"/>
    </source>
</evidence>
<sequence>MTSIYNKYIFDLPIIPKVVSDILAIPSNVNISSKEIEKILIVDPYLTSRMLKIANSSFYSRQREINSIKDAITLIGLKKVKTICLLIAGSEIINNKKDIFYKKFWSEAINTAFIAKSIACDTGKSVIEDDIFTAGLLHNIGQAILFNFSDENYKNVLNKMKSHKRRLIDVEMEEFGINNHKVGAGVLHSWEFPQLLIDSVENHLNISSHSQFQNVIDIVSISKLLSQKIDNSYNEELYNDLFLVYQSRLNLRQSQIDFYINEYYDDISSTPFYNICLDIVFS</sequence>
<protein>
    <submittedName>
        <fullName evidence="2">HDOD domain-containing protein</fullName>
    </submittedName>
</protein>
<dbReference type="PANTHER" id="PTHR33525:SF3">
    <property type="entry name" value="RIBONUCLEASE Y"/>
    <property type="match status" value="1"/>
</dbReference>
<dbReference type="KEGG" id="sper:EW093_14000"/>
<dbReference type="Pfam" id="PF08668">
    <property type="entry name" value="HDOD"/>
    <property type="match status" value="1"/>
</dbReference>
<name>A0A5C1QEE9_9SPIO</name>
<dbReference type="OrthoDB" id="9791419at2"/>
<evidence type="ECO:0000313" key="3">
    <source>
        <dbReference type="Proteomes" id="UP000323824"/>
    </source>
</evidence>
<dbReference type="Gene3D" id="1.10.3210.10">
    <property type="entry name" value="Hypothetical protein af1432"/>
    <property type="match status" value="1"/>
</dbReference>
<dbReference type="SUPFAM" id="SSF109604">
    <property type="entry name" value="HD-domain/PDEase-like"/>
    <property type="match status" value="1"/>
</dbReference>
<keyword evidence="3" id="KW-1185">Reference proteome</keyword>